<dbReference type="Proteomes" id="UP000078284">
    <property type="component" value="Chromosome 5"/>
</dbReference>
<dbReference type="EMBL" id="LUHQ01000005">
    <property type="protein sequence ID" value="OAO94380.1"/>
    <property type="molecule type" value="Genomic_DNA"/>
</dbReference>
<reference evidence="3" key="1">
    <citation type="journal article" date="2016" name="Proc. Natl. Acad. Sci. U.S.A.">
        <title>Chromosome-level assembly of Arabidopsis thaliana Ler reveals the extent of translocation and inversion polymorphisms.</title>
        <authorList>
            <person name="Zapata L."/>
            <person name="Ding J."/>
            <person name="Willing E.M."/>
            <person name="Hartwig B."/>
            <person name="Bezdan D."/>
            <person name="Jiao W.B."/>
            <person name="Patel V."/>
            <person name="Velikkakam James G."/>
            <person name="Koornneef M."/>
            <person name="Ossowski S."/>
            <person name="Schneeberger K."/>
        </authorList>
    </citation>
    <scope>NUCLEOTIDE SEQUENCE [LARGE SCALE GENOMIC DNA]</scope>
    <source>
        <strain evidence="3">cv. Landsberg erecta</strain>
    </source>
</reference>
<gene>
    <name evidence="2" type="ordered locus">AXX17_At5g03350</name>
    <name evidence="1" type="ORF">AT9943_LOCUS18269</name>
</gene>
<evidence type="ECO:0000313" key="2">
    <source>
        <dbReference type="EMBL" id="OAO94380.1"/>
    </source>
</evidence>
<proteinExistence type="predicted"/>
<protein>
    <submittedName>
        <fullName evidence="1">(thale cress) hypothetical protein</fullName>
    </submittedName>
</protein>
<dbReference type="AlphaFoldDB" id="A0A178ULF2"/>
<organism evidence="2 3">
    <name type="scientific">Arabidopsis thaliana</name>
    <name type="common">Mouse-ear cress</name>
    <dbReference type="NCBI Taxonomy" id="3702"/>
    <lineage>
        <taxon>Eukaryota</taxon>
        <taxon>Viridiplantae</taxon>
        <taxon>Streptophyta</taxon>
        <taxon>Embryophyta</taxon>
        <taxon>Tracheophyta</taxon>
        <taxon>Spermatophyta</taxon>
        <taxon>Magnoliopsida</taxon>
        <taxon>eudicotyledons</taxon>
        <taxon>Gunneridae</taxon>
        <taxon>Pentapetalae</taxon>
        <taxon>rosids</taxon>
        <taxon>malvids</taxon>
        <taxon>Brassicales</taxon>
        <taxon>Brassicaceae</taxon>
        <taxon>Camelineae</taxon>
        <taxon>Arabidopsis</taxon>
    </lineage>
</organism>
<name>A0A178ULF2_ARATH</name>
<evidence type="ECO:0000313" key="4">
    <source>
        <dbReference type="Proteomes" id="UP000516314"/>
    </source>
</evidence>
<dbReference type="Proteomes" id="UP000516314">
    <property type="component" value="Chromosome 5"/>
</dbReference>
<accession>A0A178ULF2</accession>
<reference evidence="1 4" key="3">
    <citation type="submission" date="2020-09" db="EMBL/GenBank/DDBJ databases">
        <authorList>
            <person name="Ashkenazy H."/>
        </authorList>
    </citation>
    <scope>NUCLEOTIDE SEQUENCE [LARGE SCALE GENOMIC DNA]</scope>
    <source>
        <strain evidence="4">cv. Cdm-0</strain>
    </source>
</reference>
<evidence type="ECO:0000313" key="3">
    <source>
        <dbReference type="Proteomes" id="UP000078284"/>
    </source>
</evidence>
<reference evidence="2" key="2">
    <citation type="submission" date="2016-03" db="EMBL/GenBank/DDBJ databases">
        <title>Full-length assembly of Arabidopsis thaliana Ler reveals the complement of translocations and inversions.</title>
        <authorList>
            <person name="Zapata L."/>
            <person name="Schneeberger K."/>
            <person name="Ossowski S."/>
        </authorList>
    </citation>
    <scope>NUCLEOTIDE SEQUENCE [LARGE SCALE GENOMIC DNA]</scope>
    <source>
        <tissue evidence="2">Leaf</tissue>
    </source>
</reference>
<sequence length="51" mass="6107">MFFMLHRHTTSPQDLLKCSRDILWRNLQKLSSFSFQRFMKMTNSGTLEPEA</sequence>
<dbReference type="EMBL" id="LR881470">
    <property type="protein sequence ID" value="CAD5330754.1"/>
    <property type="molecule type" value="Genomic_DNA"/>
</dbReference>
<evidence type="ECO:0000313" key="1">
    <source>
        <dbReference type="EMBL" id="CAD5330754.1"/>
    </source>
</evidence>